<gene>
    <name evidence="1" type="ORF">EHQ43_05855</name>
</gene>
<dbReference type="Pfam" id="PF20001">
    <property type="entry name" value="DUF6428"/>
    <property type="match status" value="1"/>
</dbReference>
<comment type="caution">
    <text evidence="1">The sequence shown here is derived from an EMBL/GenBank/DDBJ whole genome shotgun (WGS) entry which is preliminary data.</text>
</comment>
<reference evidence="1 2" key="1">
    <citation type="journal article" date="2019" name="PLoS Negl. Trop. Dis.">
        <title>Revisiting the worldwide diversity of Leptospira species in the environment.</title>
        <authorList>
            <person name="Vincent A.T."/>
            <person name="Schiettekatte O."/>
            <person name="Bourhy P."/>
            <person name="Veyrier F.J."/>
            <person name="Picardeau M."/>
        </authorList>
    </citation>
    <scope>NUCLEOTIDE SEQUENCE [LARGE SCALE GENOMIC DNA]</scope>
    <source>
        <strain evidence="1 2">201800273</strain>
    </source>
</reference>
<protein>
    <submittedName>
        <fullName evidence="1">Uncharacterized protein</fullName>
    </submittedName>
</protein>
<dbReference type="InterPro" id="IPR045534">
    <property type="entry name" value="DUF6428"/>
</dbReference>
<dbReference type="AlphaFoldDB" id="A0A7I0IUV6"/>
<dbReference type="EMBL" id="RQFT01000003">
    <property type="protein sequence ID" value="TGL08560.1"/>
    <property type="molecule type" value="Genomic_DNA"/>
</dbReference>
<sequence>MENSMKSLTWMEFKKYLELYPELQLKFIYQNNQQIYPNYHITEFKLATIESVDCGGNLDTWKEIILQVLEPNENIETESMSLKKISNIYAKVSKAISIPENAILRIEFGNSSSAMRQYFVSDIKIEETNLVVYLIDGATECKASSKCGLPKLDKDIKQIANENLNIQLTSSSCCNTSGLKKEKESAGCC</sequence>
<accession>A0A7I0IUV6</accession>
<name>A0A7I0IUV6_9LEPT</name>
<dbReference type="Proteomes" id="UP000297641">
    <property type="component" value="Unassembled WGS sequence"/>
</dbReference>
<evidence type="ECO:0000313" key="2">
    <source>
        <dbReference type="Proteomes" id="UP000297641"/>
    </source>
</evidence>
<evidence type="ECO:0000313" key="1">
    <source>
        <dbReference type="EMBL" id="TGL08560.1"/>
    </source>
</evidence>
<proteinExistence type="predicted"/>
<organism evidence="1 2">
    <name type="scientific">Leptospira bouyouniensis</name>
    <dbReference type="NCBI Taxonomy" id="2484911"/>
    <lineage>
        <taxon>Bacteria</taxon>
        <taxon>Pseudomonadati</taxon>
        <taxon>Spirochaetota</taxon>
        <taxon>Spirochaetia</taxon>
        <taxon>Leptospirales</taxon>
        <taxon>Leptospiraceae</taxon>
        <taxon>Leptospira</taxon>
    </lineage>
</organism>